<dbReference type="RefSeq" id="WP_021658842.1">
    <property type="nucleotide sequence ID" value="NZ_FQVY01000001.1"/>
</dbReference>
<reference evidence="3" key="1">
    <citation type="submission" date="2016-11" db="EMBL/GenBank/DDBJ databases">
        <authorList>
            <person name="Varghese N."/>
            <person name="Submissions S."/>
        </authorList>
    </citation>
    <scope>NUCLEOTIDE SEQUENCE</scope>
    <source>
        <strain evidence="3">DSM 4029</strain>
    </source>
</reference>
<evidence type="ECO:0000313" key="3">
    <source>
        <dbReference type="EMBL" id="SHF62786.1"/>
    </source>
</evidence>
<reference evidence="4" key="2">
    <citation type="submission" date="2016-11" db="EMBL/GenBank/DDBJ databases">
        <authorList>
            <person name="Jaros S."/>
            <person name="Januszkiewicz K."/>
            <person name="Wedrychowicz H."/>
        </authorList>
    </citation>
    <scope>NUCLEOTIDE SEQUENCE [LARGE SCALE GENOMIC DNA]</scope>
    <source>
        <strain evidence="4">DSM 4029</strain>
    </source>
</reference>
<protein>
    <submittedName>
        <fullName evidence="2">XRE family transcriptional regulator</fullName>
    </submittedName>
</protein>
<evidence type="ECO:0000313" key="5">
    <source>
        <dbReference type="Proteomes" id="UP000474718"/>
    </source>
</evidence>
<evidence type="ECO:0000313" key="1">
    <source>
        <dbReference type="EMBL" id="MCQ4950416.1"/>
    </source>
</evidence>
<organism evidence="3 4">
    <name type="scientific">Bittarella massiliensis</name>
    <name type="common">ex Durand et al. 2017</name>
    <dbReference type="NCBI Taxonomy" id="1720313"/>
    <lineage>
        <taxon>Bacteria</taxon>
        <taxon>Bacillati</taxon>
        <taxon>Bacillota</taxon>
        <taxon>Clostridia</taxon>
        <taxon>Eubacteriales</taxon>
        <taxon>Oscillospiraceae</taxon>
        <taxon>Bittarella (ex Durand et al. 2017)</taxon>
    </lineage>
</organism>
<evidence type="ECO:0000313" key="4">
    <source>
        <dbReference type="Proteomes" id="UP000184089"/>
    </source>
</evidence>
<keyword evidence="5" id="KW-1185">Reference proteome</keyword>
<dbReference type="Proteomes" id="UP001205063">
    <property type="component" value="Unassembled WGS sequence"/>
</dbReference>
<dbReference type="EMBL" id="FQVY01000001">
    <property type="protein sequence ID" value="SHF62786.1"/>
    <property type="molecule type" value="Genomic_DNA"/>
</dbReference>
<reference evidence="1" key="4">
    <citation type="submission" date="2022-06" db="EMBL/GenBank/DDBJ databases">
        <title>Isolation of gut microbiota from human fecal samples.</title>
        <authorList>
            <person name="Pamer E.G."/>
            <person name="Barat B."/>
            <person name="Waligurski E."/>
            <person name="Medina S."/>
            <person name="Paddock L."/>
            <person name="Mostad J."/>
        </authorList>
    </citation>
    <scope>NUCLEOTIDE SEQUENCE</scope>
    <source>
        <strain evidence="1">DFI.7.96</strain>
    </source>
</reference>
<name>A0AAP1LHP9_9FIRM</name>
<sequence length="105" mass="11791">MDELLRGPRGEEVRLLPPEERKNADEMLIKIIVDSDEGDRVRIKLPLSLVRIGLQIGLQIPQVGENPALKDLDFDKIFDLVEQGVIGRLVEVDTAKGEHVEIVVE</sequence>
<accession>A0AAP1LHP9</accession>
<evidence type="ECO:0000313" key="2">
    <source>
        <dbReference type="EMBL" id="MZL70220.1"/>
    </source>
</evidence>
<dbReference type="EMBL" id="WWVX01000007">
    <property type="protein sequence ID" value="MZL70220.1"/>
    <property type="molecule type" value="Genomic_DNA"/>
</dbReference>
<dbReference type="AlphaFoldDB" id="A0AAP1LHP9"/>
<dbReference type="Proteomes" id="UP000184089">
    <property type="component" value="Unassembled WGS sequence"/>
</dbReference>
<dbReference type="Proteomes" id="UP000474718">
    <property type="component" value="Unassembled WGS sequence"/>
</dbReference>
<proteinExistence type="predicted"/>
<reference evidence="2 5" key="3">
    <citation type="journal article" date="2019" name="Nat. Med.">
        <title>A library of human gut bacterial isolates paired with longitudinal multiomics data enables mechanistic microbiome research.</title>
        <authorList>
            <person name="Poyet M."/>
            <person name="Groussin M."/>
            <person name="Gibbons S.M."/>
            <person name="Avila-Pacheco J."/>
            <person name="Jiang X."/>
            <person name="Kearney S.M."/>
            <person name="Perrotta A.R."/>
            <person name="Berdy B."/>
            <person name="Zhao S."/>
            <person name="Lieberman T.D."/>
            <person name="Swanson P.K."/>
            <person name="Smith M."/>
            <person name="Roesemann S."/>
            <person name="Alexander J.E."/>
            <person name="Rich S.A."/>
            <person name="Livny J."/>
            <person name="Vlamakis H."/>
            <person name="Clish C."/>
            <person name="Bullock K."/>
            <person name="Deik A."/>
            <person name="Scott J."/>
            <person name="Pierce K.A."/>
            <person name="Xavier R.J."/>
            <person name="Alm E.J."/>
        </authorList>
    </citation>
    <scope>NUCLEOTIDE SEQUENCE [LARGE SCALE GENOMIC DNA]</scope>
    <source>
        <strain evidence="2 5">BIOML-A2</strain>
    </source>
</reference>
<gene>
    <name evidence="2" type="ORF">GT747_10690</name>
    <name evidence="1" type="ORF">NE646_12160</name>
    <name evidence="3" type="ORF">SAMN05444424_0112</name>
</gene>
<dbReference type="EMBL" id="JANGAB010000008">
    <property type="protein sequence ID" value="MCQ4950416.1"/>
    <property type="molecule type" value="Genomic_DNA"/>
</dbReference>
<comment type="caution">
    <text evidence="3">The sequence shown here is derived from an EMBL/GenBank/DDBJ whole genome shotgun (WGS) entry which is preliminary data.</text>
</comment>